<dbReference type="InterPro" id="IPR009081">
    <property type="entry name" value="PP-bd_ACP"/>
</dbReference>
<proteinExistence type="predicted"/>
<evidence type="ECO:0000313" key="5">
    <source>
        <dbReference type="EMBL" id="SUD48556.1"/>
    </source>
</evidence>
<organism evidence="5 6">
    <name type="scientific">Nocardia otitidiscaviarum</name>
    <dbReference type="NCBI Taxonomy" id="1823"/>
    <lineage>
        <taxon>Bacteria</taxon>
        <taxon>Bacillati</taxon>
        <taxon>Actinomycetota</taxon>
        <taxon>Actinomycetes</taxon>
        <taxon>Mycobacteriales</taxon>
        <taxon>Nocardiaceae</taxon>
        <taxon>Nocardia</taxon>
    </lineage>
</organism>
<dbReference type="Proteomes" id="UP000255467">
    <property type="component" value="Unassembled WGS sequence"/>
</dbReference>
<dbReference type="SMART" id="SM00823">
    <property type="entry name" value="PKS_PP"/>
    <property type="match status" value="1"/>
</dbReference>
<dbReference type="AlphaFoldDB" id="A0A379JJJ9"/>
<feature type="domain" description="Carrier" evidence="3">
    <location>
        <begin position="2"/>
        <end position="77"/>
    </location>
</feature>
<dbReference type="EMBL" id="UGRY01000005">
    <property type="protein sequence ID" value="SUD48556.1"/>
    <property type="molecule type" value="Genomic_DNA"/>
</dbReference>
<dbReference type="InterPro" id="IPR020806">
    <property type="entry name" value="PKS_PP-bd"/>
</dbReference>
<keyword evidence="2" id="KW-0597">Phosphoprotein</keyword>
<dbReference type="Pfam" id="PF00550">
    <property type="entry name" value="PP-binding"/>
    <property type="match status" value="1"/>
</dbReference>
<dbReference type="EMBL" id="CP041695">
    <property type="protein sequence ID" value="QDP79572.1"/>
    <property type="molecule type" value="Genomic_DNA"/>
</dbReference>
<evidence type="ECO:0000313" key="6">
    <source>
        <dbReference type="Proteomes" id="UP000255467"/>
    </source>
</evidence>
<dbReference type="GeneID" id="80333396"/>
<dbReference type="Gene3D" id="1.10.1200.10">
    <property type="entry name" value="ACP-like"/>
    <property type="match status" value="1"/>
</dbReference>
<dbReference type="RefSeq" id="WP_039814248.1">
    <property type="nucleotide sequence ID" value="NZ_CP041695.1"/>
</dbReference>
<keyword evidence="1" id="KW-0596">Phosphopantetheine</keyword>
<gene>
    <name evidence="4" type="ORF">FOH10_13515</name>
    <name evidence="5" type="ORF">NCTC1934_05892</name>
</gene>
<protein>
    <submittedName>
        <fullName evidence="5">Acyl carrier protein</fullName>
    </submittedName>
</protein>
<name>A0A379JJJ9_9NOCA</name>
<reference evidence="4 7" key="2">
    <citation type="submission" date="2019-07" db="EMBL/GenBank/DDBJ databases">
        <title>Complete Genome Sequence and Methylome Analysis of Nocardia otitidis-caviarum NEB252.</title>
        <authorList>
            <person name="Fomenkov A."/>
            <person name="Anton B.P."/>
            <person name="Vincze T."/>
            <person name="Roberts R.J."/>
        </authorList>
    </citation>
    <scope>NUCLEOTIDE SEQUENCE [LARGE SCALE GENOMIC DNA]</scope>
    <source>
        <strain evidence="4 7">NEB252</strain>
    </source>
</reference>
<evidence type="ECO:0000256" key="2">
    <source>
        <dbReference type="ARBA" id="ARBA00022553"/>
    </source>
</evidence>
<dbReference type="PROSITE" id="PS50075">
    <property type="entry name" value="CARRIER"/>
    <property type="match status" value="1"/>
</dbReference>
<dbReference type="KEGG" id="nod:FOH10_13515"/>
<dbReference type="Proteomes" id="UP000317039">
    <property type="component" value="Chromosome"/>
</dbReference>
<dbReference type="GO" id="GO:0031177">
    <property type="term" value="F:phosphopantetheine binding"/>
    <property type="evidence" value="ECO:0007669"/>
    <property type="project" value="InterPro"/>
</dbReference>
<sequence>MSVDPTVLERVRELFRGRLNAPALELDRPLLEYGLDSVRSAELVIELEQLFGIDIPDADAAALRTTRQVAEYVAVELRKAS</sequence>
<evidence type="ECO:0000313" key="4">
    <source>
        <dbReference type="EMBL" id="QDP79572.1"/>
    </source>
</evidence>
<keyword evidence="6" id="KW-1185">Reference proteome</keyword>
<reference evidence="5 6" key="1">
    <citation type="submission" date="2018-06" db="EMBL/GenBank/DDBJ databases">
        <authorList>
            <consortium name="Pathogen Informatics"/>
            <person name="Doyle S."/>
        </authorList>
    </citation>
    <scope>NUCLEOTIDE SEQUENCE [LARGE SCALE GENOMIC DNA]</scope>
    <source>
        <strain evidence="5 6">NCTC1934</strain>
    </source>
</reference>
<dbReference type="OrthoDB" id="9023404at2"/>
<evidence type="ECO:0000256" key="1">
    <source>
        <dbReference type="ARBA" id="ARBA00022450"/>
    </source>
</evidence>
<accession>A0A379JJJ9</accession>
<dbReference type="STRING" id="1406858.GCA_000710895_04558"/>
<evidence type="ECO:0000313" key="7">
    <source>
        <dbReference type="Proteomes" id="UP000317039"/>
    </source>
</evidence>
<dbReference type="SUPFAM" id="SSF47336">
    <property type="entry name" value="ACP-like"/>
    <property type="match status" value="1"/>
</dbReference>
<evidence type="ECO:0000259" key="3">
    <source>
        <dbReference type="PROSITE" id="PS50075"/>
    </source>
</evidence>
<dbReference type="InterPro" id="IPR036736">
    <property type="entry name" value="ACP-like_sf"/>
</dbReference>